<dbReference type="EMBL" id="REGN01004476">
    <property type="protein sequence ID" value="RNA17289.1"/>
    <property type="molecule type" value="Genomic_DNA"/>
</dbReference>
<dbReference type="OrthoDB" id="119028at2759"/>
<evidence type="ECO:0008006" key="3">
    <source>
        <dbReference type="Google" id="ProtNLM"/>
    </source>
</evidence>
<accession>A0A3M7R1D8</accession>
<protein>
    <recommendedName>
        <fullName evidence="3">SWIM-type domain-containing protein</fullName>
    </recommendedName>
</protein>
<name>A0A3M7R1D8_BRAPC</name>
<evidence type="ECO:0000313" key="1">
    <source>
        <dbReference type="EMBL" id="RNA17289.1"/>
    </source>
</evidence>
<evidence type="ECO:0000313" key="2">
    <source>
        <dbReference type="Proteomes" id="UP000276133"/>
    </source>
</evidence>
<keyword evidence="2" id="KW-1185">Reference proteome</keyword>
<proteinExistence type="predicted"/>
<gene>
    <name evidence="1" type="ORF">BpHYR1_044545</name>
</gene>
<dbReference type="Proteomes" id="UP000276133">
    <property type="component" value="Unassembled WGS sequence"/>
</dbReference>
<comment type="caution">
    <text evidence="1">The sequence shown here is derived from an EMBL/GenBank/DDBJ whole genome shotgun (WGS) entry which is preliminary data.</text>
</comment>
<sequence length="224" mass="25450">MDCSCRWYIKNNICKRLIDISKILNIPGCELPLSAKNIPIVEKRKPGRPAKAKQALIVHRNLGPFLLIQLILLYQVLTTNFQSLAQSINQNPLSKENDIDQYQAEIILKSGTKELSNNQNKSNFIFIQIREREKDKITSDATDRRELDEDEVGEDALLALEPYSSLRKLANPELVQSSYRVSNWLGAMSLHRLTPGWMAPRPRSILTCSTLHTTGTMSSRFSLV</sequence>
<reference evidence="1 2" key="1">
    <citation type="journal article" date="2018" name="Sci. Rep.">
        <title>Genomic signatures of local adaptation to the degree of environmental predictability in rotifers.</title>
        <authorList>
            <person name="Franch-Gras L."/>
            <person name="Hahn C."/>
            <person name="Garcia-Roger E.M."/>
            <person name="Carmona M.J."/>
            <person name="Serra M."/>
            <person name="Gomez A."/>
        </authorList>
    </citation>
    <scope>NUCLEOTIDE SEQUENCE [LARGE SCALE GENOMIC DNA]</scope>
    <source>
        <strain evidence="1">HYR1</strain>
    </source>
</reference>
<dbReference type="AlphaFoldDB" id="A0A3M7R1D8"/>
<organism evidence="1 2">
    <name type="scientific">Brachionus plicatilis</name>
    <name type="common">Marine rotifer</name>
    <name type="synonym">Brachionus muelleri</name>
    <dbReference type="NCBI Taxonomy" id="10195"/>
    <lineage>
        <taxon>Eukaryota</taxon>
        <taxon>Metazoa</taxon>
        <taxon>Spiralia</taxon>
        <taxon>Gnathifera</taxon>
        <taxon>Rotifera</taxon>
        <taxon>Eurotatoria</taxon>
        <taxon>Monogononta</taxon>
        <taxon>Pseudotrocha</taxon>
        <taxon>Ploima</taxon>
        <taxon>Brachionidae</taxon>
        <taxon>Brachionus</taxon>
    </lineage>
</organism>